<reference evidence="1 2" key="1">
    <citation type="submission" date="2024-02" db="EMBL/GenBank/DDBJ databases">
        <title>Seven novel Bacillus-like species.</title>
        <authorList>
            <person name="Liu G."/>
        </authorList>
    </citation>
    <scope>NUCLEOTIDE SEQUENCE [LARGE SCALE GENOMIC DNA]</scope>
    <source>
        <strain evidence="1 2">FJAT-52991</strain>
    </source>
</reference>
<proteinExistence type="predicted"/>
<dbReference type="RefSeq" id="WP_338749834.1">
    <property type="nucleotide sequence ID" value="NZ_CP147404.1"/>
</dbReference>
<gene>
    <name evidence="1" type="ORF">WDJ61_11495</name>
</gene>
<organism evidence="1 2">
    <name type="scientific">Bacillus kandeliae</name>
    <dbReference type="NCBI Taxonomy" id="3129297"/>
    <lineage>
        <taxon>Bacteria</taxon>
        <taxon>Bacillati</taxon>
        <taxon>Bacillota</taxon>
        <taxon>Bacilli</taxon>
        <taxon>Bacillales</taxon>
        <taxon>Bacillaceae</taxon>
        <taxon>Bacillus</taxon>
    </lineage>
</organism>
<name>A0ABZ2N3D0_9BACI</name>
<evidence type="ECO:0000313" key="2">
    <source>
        <dbReference type="Proteomes" id="UP001387364"/>
    </source>
</evidence>
<dbReference type="EMBL" id="CP147404">
    <property type="protein sequence ID" value="WXB91891.1"/>
    <property type="molecule type" value="Genomic_DNA"/>
</dbReference>
<keyword evidence="2" id="KW-1185">Reference proteome</keyword>
<protein>
    <submittedName>
        <fullName evidence="1">Uncharacterized protein</fullName>
    </submittedName>
</protein>
<evidence type="ECO:0000313" key="1">
    <source>
        <dbReference type="EMBL" id="WXB91891.1"/>
    </source>
</evidence>
<dbReference type="Proteomes" id="UP001387364">
    <property type="component" value="Chromosome"/>
</dbReference>
<accession>A0ABZ2N3D0</accession>
<sequence length="60" mass="6638">MGLLIESQIKSLSVAGLHLLAKDAERRIGSHVAGGDPVAAYVDHQKYILDLVQEELKRRK</sequence>